<evidence type="ECO:0000313" key="12">
    <source>
        <dbReference type="EMBL" id="KXG45581.1"/>
    </source>
</evidence>
<dbReference type="Gene3D" id="3.20.20.100">
    <property type="entry name" value="NADP-dependent oxidoreductase domain"/>
    <property type="match status" value="1"/>
</dbReference>
<comment type="caution">
    <text evidence="12">The sequence shown here is derived from an EMBL/GenBank/DDBJ whole genome shotgun (WGS) entry which is preliminary data.</text>
</comment>
<dbReference type="GeneID" id="63706361"/>
<evidence type="ECO:0000313" key="13">
    <source>
        <dbReference type="Proteomes" id="UP000070168"/>
    </source>
</evidence>
<evidence type="ECO:0000256" key="8">
    <source>
        <dbReference type="PIRSR" id="PIRSR000097-1"/>
    </source>
</evidence>
<evidence type="ECO:0000256" key="10">
    <source>
        <dbReference type="PIRSR" id="PIRSR000097-3"/>
    </source>
</evidence>
<dbReference type="STRING" id="5078.A0A135L9D7"/>
<dbReference type="PANTHER" id="PTHR43827">
    <property type="entry name" value="2,5-DIKETO-D-GLUCONIC ACID REDUCTASE"/>
    <property type="match status" value="1"/>
</dbReference>
<accession>A0A135L9D7</accession>
<dbReference type="InterPro" id="IPR018170">
    <property type="entry name" value="Aldo/ket_reductase_CS"/>
</dbReference>
<dbReference type="PROSITE" id="PS00062">
    <property type="entry name" value="ALDOKETO_REDUCTASE_2"/>
    <property type="match status" value="1"/>
</dbReference>
<dbReference type="EC" id="1.1.1.307" evidence="2"/>
<dbReference type="PIRSF" id="PIRSF000097">
    <property type="entry name" value="AKR"/>
    <property type="match status" value="1"/>
</dbReference>
<feature type="domain" description="NADP-dependent oxidoreductase" evidence="11">
    <location>
        <begin position="16"/>
        <end position="326"/>
    </location>
</feature>
<dbReference type="EMBL" id="LHQR01000070">
    <property type="protein sequence ID" value="KXG45581.1"/>
    <property type="molecule type" value="Genomic_DNA"/>
</dbReference>
<dbReference type="OrthoDB" id="416253at2759"/>
<dbReference type="Pfam" id="PF00248">
    <property type="entry name" value="Aldo_ket_red"/>
    <property type="match status" value="1"/>
</dbReference>
<gene>
    <name evidence="12" type="ORF">PGRI_033480</name>
</gene>
<dbReference type="AlphaFoldDB" id="A0A135L9D7"/>
<feature type="site" description="Lowers pKa of active site Tyr" evidence="10">
    <location>
        <position position="79"/>
    </location>
</feature>
<comment type="function">
    <text evidence="5">Catalyzes the initial reaction in the xylose utilization pathway by reducing D-xylose into xylitol. Xylose is a major component of hemicelluloses such as xylan. Most fungi utilize D-xylose via three enzymatic reactions, xylose reductase (XR), xylitol dehydrogenase (XDH), and xylulokinase, to form xylulose 5-phosphate, which enters pentose phosphate pathway.</text>
</comment>
<dbReference type="InterPro" id="IPR023210">
    <property type="entry name" value="NADP_OxRdtase_dom"/>
</dbReference>
<name>A0A135L9D7_PENPA</name>
<dbReference type="PANTHER" id="PTHR43827:SF3">
    <property type="entry name" value="NADP-DEPENDENT OXIDOREDUCTASE DOMAIN-CONTAINING PROTEIN"/>
    <property type="match status" value="1"/>
</dbReference>
<dbReference type="SUPFAM" id="SSF51430">
    <property type="entry name" value="NAD(P)-linked oxidoreductase"/>
    <property type="match status" value="1"/>
</dbReference>
<feature type="active site" description="Proton donor" evidence="8">
    <location>
        <position position="54"/>
    </location>
</feature>
<keyword evidence="3" id="KW-0521">NADP</keyword>
<comment type="catalytic activity">
    <reaction evidence="6">
        <text>xylitol + NADP(+) = D-xylose + NADPH + H(+)</text>
        <dbReference type="Rhea" id="RHEA:27445"/>
        <dbReference type="ChEBI" id="CHEBI:15378"/>
        <dbReference type="ChEBI" id="CHEBI:17151"/>
        <dbReference type="ChEBI" id="CHEBI:53455"/>
        <dbReference type="ChEBI" id="CHEBI:57783"/>
        <dbReference type="ChEBI" id="CHEBI:58349"/>
        <dbReference type="EC" id="1.1.1.307"/>
    </reaction>
</comment>
<keyword evidence="4" id="KW-0560">Oxidoreductase</keyword>
<keyword evidence="13" id="KW-1185">Reference proteome</keyword>
<evidence type="ECO:0000256" key="7">
    <source>
        <dbReference type="ARBA" id="ARBA00049485"/>
    </source>
</evidence>
<evidence type="ECO:0000256" key="5">
    <source>
        <dbReference type="ARBA" id="ARBA00025065"/>
    </source>
</evidence>
<dbReference type="Proteomes" id="UP000070168">
    <property type="component" value="Unassembled WGS sequence"/>
</dbReference>
<dbReference type="PRINTS" id="PR00069">
    <property type="entry name" value="ALDKETRDTASE"/>
</dbReference>
<comment type="similarity">
    <text evidence="1">Belongs to the aldo/keto reductase family.</text>
</comment>
<dbReference type="OMA" id="WCKDATL"/>
<dbReference type="InterPro" id="IPR036812">
    <property type="entry name" value="NAD(P)_OxRdtase_dom_sf"/>
</dbReference>
<dbReference type="CDD" id="cd19071">
    <property type="entry name" value="AKR_AKR1-5-like"/>
    <property type="match status" value="1"/>
</dbReference>
<sequence length="353" mass="39110">MNIRGRKQIHVPSPAFGTFNIEGWSSSGDPKITIQAIRTAIQAGCRHLDCAWEYNVDAEVGDAIRQSGVPRKEIFITHKLWPNFAAPQNVELALDLALQRIGIEYVDLYLIHHPVAVKPTGDLREARMGENTTLGDQGCAADDKGNFIPGLEHCPAAVAALNGGRGSSIPTWNAMKALVRCGKTRSIGVSNFDIEHVQEILSAQSNDDDEVPLSCNQIECHPWFPNQRLLEFLLEHNILVMAYSPFASFRYESGVFPFKAFAPCGTALLKDKTVEQIAAKNGITVCQVLLSWAVQRSTLPVFRSSSPQHQKENLMLKELPWEDVQALATLELDGKIGKSTTTMVFPEIKVYDW</sequence>
<evidence type="ECO:0000256" key="1">
    <source>
        <dbReference type="ARBA" id="ARBA00007905"/>
    </source>
</evidence>
<feature type="binding site" evidence="9">
    <location>
        <position position="112"/>
    </location>
    <ligand>
        <name>substrate</name>
    </ligand>
</feature>
<evidence type="ECO:0000256" key="2">
    <source>
        <dbReference type="ARBA" id="ARBA00012845"/>
    </source>
</evidence>
<reference evidence="12 13" key="1">
    <citation type="journal article" date="2016" name="BMC Genomics">
        <title>Genome sequencing and secondary metabolism of the postharvest pathogen Penicillium griseofulvum.</title>
        <authorList>
            <person name="Banani H."/>
            <person name="Marcet-Houben M."/>
            <person name="Ballester A.R."/>
            <person name="Abbruscato P."/>
            <person name="Gonzalez-Candelas L."/>
            <person name="Gabaldon T."/>
            <person name="Spadaro D."/>
        </authorList>
    </citation>
    <scope>NUCLEOTIDE SEQUENCE [LARGE SCALE GENOMIC DNA]</scope>
    <source>
        <strain evidence="12 13">PG3</strain>
    </source>
</reference>
<evidence type="ECO:0000256" key="9">
    <source>
        <dbReference type="PIRSR" id="PIRSR000097-2"/>
    </source>
</evidence>
<dbReference type="InterPro" id="IPR020471">
    <property type="entry name" value="AKR"/>
</dbReference>
<dbReference type="GO" id="GO:0016616">
    <property type="term" value="F:oxidoreductase activity, acting on the CH-OH group of donors, NAD or NADP as acceptor"/>
    <property type="evidence" value="ECO:0007669"/>
    <property type="project" value="UniProtKB-ARBA"/>
</dbReference>
<evidence type="ECO:0000256" key="6">
    <source>
        <dbReference type="ARBA" id="ARBA00047534"/>
    </source>
</evidence>
<evidence type="ECO:0000259" key="11">
    <source>
        <dbReference type="Pfam" id="PF00248"/>
    </source>
</evidence>
<protein>
    <recommendedName>
        <fullName evidence="2">D-xylose reductase [NAD(P)H]</fullName>
        <ecNumber evidence="2">1.1.1.307</ecNumber>
    </recommendedName>
</protein>
<comment type="catalytic activity">
    <reaction evidence="7">
        <text>xylitol + NAD(+) = D-xylose + NADH + H(+)</text>
        <dbReference type="Rhea" id="RHEA:27441"/>
        <dbReference type="ChEBI" id="CHEBI:15378"/>
        <dbReference type="ChEBI" id="CHEBI:17151"/>
        <dbReference type="ChEBI" id="CHEBI:53455"/>
        <dbReference type="ChEBI" id="CHEBI:57540"/>
        <dbReference type="ChEBI" id="CHEBI:57945"/>
        <dbReference type="EC" id="1.1.1.307"/>
    </reaction>
</comment>
<organism evidence="12 13">
    <name type="scientific">Penicillium patulum</name>
    <name type="common">Penicillium griseofulvum</name>
    <dbReference type="NCBI Taxonomy" id="5078"/>
    <lineage>
        <taxon>Eukaryota</taxon>
        <taxon>Fungi</taxon>
        <taxon>Dikarya</taxon>
        <taxon>Ascomycota</taxon>
        <taxon>Pezizomycotina</taxon>
        <taxon>Eurotiomycetes</taxon>
        <taxon>Eurotiomycetidae</taxon>
        <taxon>Eurotiales</taxon>
        <taxon>Aspergillaceae</taxon>
        <taxon>Penicillium</taxon>
    </lineage>
</organism>
<dbReference type="RefSeq" id="XP_040644117.1">
    <property type="nucleotide sequence ID" value="XM_040791061.1"/>
</dbReference>
<evidence type="ECO:0000256" key="4">
    <source>
        <dbReference type="ARBA" id="ARBA00023002"/>
    </source>
</evidence>
<proteinExistence type="inferred from homology"/>
<evidence type="ECO:0000256" key="3">
    <source>
        <dbReference type="ARBA" id="ARBA00022857"/>
    </source>
</evidence>